<evidence type="ECO:0000259" key="1">
    <source>
        <dbReference type="SMART" id="SM00331"/>
    </source>
</evidence>
<dbReference type="InterPro" id="IPR036890">
    <property type="entry name" value="HATPase_C_sf"/>
</dbReference>
<dbReference type="SMART" id="SM00331">
    <property type="entry name" value="PP2C_SIG"/>
    <property type="match status" value="1"/>
</dbReference>
<dbReference type="InterPro" id="IPR036457">
    <property type="entry name" value="PPM-type-like_dom_sf"/>
</dbReference>
<dbReference type="Gene3D" id="3.30.565.10">
    <property type="entry name" value="Histidine kinase-like ATPase, C-terminal domain"/>
    <property type="match status" value="1"/>
</dbReference>
<evidence type="ECO:0000313" key="2">
    <source>
        <dbReference type="EMBL" id="AQZ64543.1"/>
    </source>
</evidence>
<name>A0A1V0A2V9_9ACTN</name>
<dbReference type="SUPFAM" id="SSF81606">
    <property type="entry name" value="PP2C-like"/>
    <property type="match status" value="1"/>
</dbReference>
<proteinExistence type="predicted"/>
<dbReference type="STRING" id="1909395.BKM31_26535"/>
<protein>
    <submittedName>
        <fullName evidence="2">Transcriptional regulator</fullName>
    </submittedName>
</protein>
<dbReference type="OrthoDB" id="479131at2"/>
<dbReference type="SUPFAM" id="SSF55874">
    <property type="entry name" value="ATPase domain of HSP90 chaperone/DNA topoisomerase II/histidine kinase"/>
    <property type="match status" value="1"/>
</dbReference>
<dbReference type="Gene3D" id="3.60.40.10">
    <property type="entry name" value="PPM-type phosphatase domain"/>
    <property type="match status" value="1"/>
</dbReference>
<dbReference type="Pfam" id="PF13581">
    <property type="entry name" value="HATPase_c_2"/>
    <property type="match status" value="1"/>
</dbReference>
<dbReference type="KEGG" id="noa:BKM31_26535"/>
<accession>A0A1V0A2V9</accession>
<sequence>MVPVTTWVRAEDPSAVGAVRRKAVELAEAAGFDQVLIGQTAVAVSEAVSNLVKHAMEGTVIVRPHPESAATVELITVDRGPGMADVARALRDGYSTSGTLGIGLGAISRIATGYDVHSLPGKGTVLAMHFTGRPPAPPLRASGLTRPIGEETVCGDGFVIAQSGPVTTVLVSDGLGHGLIAAQATQRAAELFRAVRDLEPAEIVARLHAGMKATRGGAVAVARVEPGQVSYAGLGNVSGWITHAEGRQGMVSVPGIAGHQGGRLRQYTYDLPSYATVVLHTDGLTERWDPSLLPGLFSRTPAVIAAGLMREAGSRRDDACVVTVRPDRQRDRAGGEPKSDGQG</sequence>
<dbReference type="InterPro" id="IPR003594">
    <property type="entry name" value="HATPase_dom"/>
</dbReference>
<feature type="domain" description="PPM-type phosphatase" evidence="1">
    <location>
        <begin position="140"/>
        <end position="326"/>
    </location>
</feature>
<keyword evidence="3" id="KW-1185">Reference proteome</keyword>
<dbReference type="EMBL" id="CP017717">
    <property type="protein sequence ID" value="AQZ64543.1"/>
    <property type="molecule type" value="Genomic_DNA"/>
</dbReference>
<organism evidence="2 3">
    <name type="scientific">[Actinomadura] parvosata subsp. kistnae</name>
    <dbReference type="NCBI Taxonomy" id="1909395"/>
    <lineage>
        <taxon>Bacteria</taxon>
        <taxon>Bacillati</taxon>
        <taxon>Actinomycetota</taxon>
        <taxon>Actinomycetes</taxon>
        <taxon>Streptosporangiales</taxon>
        <taxon>Streptosporangiaceae</taxon>
        <taxon>Nonomuraea</taxon>
    </lineage>
</organism>
<dbReference type="InterPro" id="IPR039248">
    <property type="entry name" value="Ptase_RsbX"/>
</dbReference>
<dbReference type="PANTHER" id="PTHR35801:SF1">
    <property type="entry name" value="PHOSPHOSERINE PHOSPHATASE RSBX"/>
    <property type="match status" value="1"/>
</dbReference>
<dbReference type="InterPro" id="IPR001932">
    <property type="entry name" value="PPM-type_phosphatase-like_dom"/>
</dbReference>
<dbReference type="Pfam" id="PF07228">
    <property type="entry name" value="SpoIIE"/>
    <property type="match status" value="1"/>
</dbReference>
<reference evidence="3" key="1">
    <citation type="journal article" date="2017" name="Med. Chem. Commun.">
        <title>Nonomuraea sp. ATCC 55076 harbours the largest actinomycete chromosome to date and the kistamicin biosynthetic gene cluster.</title>
        <authorList>
            <person name="Nazari B."/>
            <person name="Forneris C.C."/>
            <person name="Gibson M.I."/>
            <person name="Moon K."/>
            <person name="Schramma K.R."/>
            <person name="Seyedsayamdost M.R."/>
        </authorList>
    </citation>
    <scope>NUCLEOTIDE SEQUENCE [LARGE SCALE GENOMIC DNA]</scope>
    <source>
        <strain evidence="3">ATCC 55076</strain>
    </source>
</reference>
<evidence type="ECO:0000313" key="3">
    <source>
        <dbReference type="Proteomes" id="UP000190797"/>
    </source>
</evidence>
<dbReference type="Proteomes" id="UP000190797">
    <property type="component" value="Chromosome"/>
</dbReference>
<dbReference type="PANTHER" id="PTHR35801">
    <property type="entry name" value="PHOSPHOSERINE PHOSPHATASE RSBX"/>
    <property type="match status" value="1"/>
</dbReference>
<gene>
    <name evidence="2" type="ORF">BKM31_26535</name>
</gene>
<dbReference type="AlphaFoldDB" id="A0A1V0A2V9"/>